<sequence>MITLILISTALPVYSQETGIDLTPKLYGSKDSSQIRFCFTREQLKEITKLNTKGFFAAQMVKKQEEMISHLEVQVHTLTQITKNNEKEKQILTSQISDRDTLLSTQTHYMSSQDKQIIDLNEKLRHKDKVIVRNKLIGAGLVVLALIAGSQL</sequence>
<accession>A0AAE3U5H8</accession>
<comment type="caution">
    <text evidence="1">The sequence shown here is derived from an EMBL/GenBank/DDBJ whole genome shotgun (WGS) entry which is preliminary data.</text>
</comment>
<dbReference type="EMBL" id="JASJOS010000003">
    <property type="protein sequence ID" value="MDJ1480286.1"/>
    <property type="molecule type" value="Genomic_DNA"/>
</dbReference>
<reference evidence="1" key="1">
    <citation type="submission" date="2023-05" db="EMBL/GenBank/DDBJ databases">
        <authorList>
            <person name="Zhang X."/>
        </authorList>
    </citation>
    <scope>NUCLEOTIDE SEQUENCE</scope>
    <source>
        <strain evidence="1">YF14B1</strain>
    </source>
</reference>
<dbReference type="Proteomes" id="UP001241110">
    <property type="component" value="Unassembled WGS sequence"/>
</dbReference>
<organism evidence="1 2">
    <name type="scientific">Xanthocytophaga flava</name>
    <dbReference type="NCBI Taxonomy" id="3048013"/>
    <lineage>
        <taxon>Bacteria</taxon>
        <taxon>Pseudomonadati</taxon>
        <taxon>Bacteroidota</taxon>
        <taxon>Cytophagia</taxon>
        <taxon>Cytophagales</taxon>
        <taxon>Rhodocytophagaceae</taxon>
        <taxon>Xanthocytophaga</taxon>
    </lineage>
</organism>
<dbReference type="AlphaFoldDB" id="A0AAE3U5H8"/>
<proteinExistence type="predicted"/>
<dbReference type="RefSeq" id="WP_313976858.1">
    <property type="nucleotide sequence ID" value="NZ_JASJOS010000003.1"/>
</dbReference>
<gene>
    <name evidence="1" type="ORF">QNI16_07305</name>
</gene>
<protein>
    <submittedName>
        <fullName evidence="1">Uncharacterized protein</fullName>
    </submittedName>
</protein>
<name>A0AAE3U5H8_9BACT</name>
<evidence type="ECO:0000313" key="2">
    <source>
        <dbReference type="Proteomes" id="UP001241110"/>
    </source>
</evidence>
<evidence type="ECO:0000313" key="1">
    <source>
        <dbReference type="EMBL" id="MDJ1480286.1"/>
    </source>
</evidence>